<keyword evidence="1" id="KW-0344">Guanine-nucleotide releasing factor</keyword>
<dbReference type="GO" id="GO:0005737">
    <property type="term" value="C:cytoplasm"/>
    <property type="evidence" value="ECO:0007669"/>
    <property type="project" value="TreeGrafter"/>
</dbReference>
<protein>
    <submittedName>
        <fullName evidence="5">Uncharacterized protein</fullName>
    </submittedName>
</protein>
<keyword evidence="6" id="KW-1185">Reference proteome</keyword>
<comment type="caution">
    <text evidence="5">The sequence shown here is derived from an EMBL/GenBank/DDBJ whole genome shotgun (WGS) entry which is preliminary data.</text>
</comment>
<feature type="coiled-coil region" evidence="2">
    <location>
        <begin position="442"/>
        <end position="476"/>
    </location>
</feature>
<dbReference type="Pfam" id="PF24915">
    <property type="entry name" value="Spectrin_SESTD1"/>
    <property type="match status" value="1"/>
</dbReference>
<proteinExistence type="predicted"/>
<sequence>MWEKRWKELMQCMDLREFEAGYQKEVINHFAQVRELAKKMLQENHYASKDIKSEKEFLDRGCRSFAMRMNRRRDIILTSLKFHKSAGECSVNLDDLFELLCSDSVLMYDYETAESMLRTLEEKAEAVAVSSEDTLRDALAAQELMTSKVANMRGDDVTPEHSKGIAHVRLTLDELRERKLRTDELCDVRRIKLQQLLQLKQSERDAEQATTWISQLHDATEHNLGDVGRNAEDVEALQQEHEKLEATARTVPASFVSSSTNMPLRAVTKLSNGREVEQRLDRLLIIYGGARARLSVALMFHRSAEKLVQEIEELRAAYMREDLPEDLTADVVEEEIRRHSDTRHAIDKEYAETVAMGKALIDRMQLPPLYGEDGAPNRPPHLLEESLVDLEERKIAWERVWQDRDERLRHWLRLGDYEQQMGELLLWVKDRTNETEENKHVIGENLAEAEALSTELQELETRLKDKEKEVAELIQIIKSLHVTPTEDEGARPYGRMADSLEEAWNDLNVQLEGGEYFLTLLLLFITVWRRYVHVVVRFSDKIDTTQDEISRVLLAADVTSSSSLFHQHQELRKSVLELSMQTLSKGQALLDKLREASTHADINNRHATKAACYSVERILEALHHRRQQVDDQWKERKKVLEQCIKRCKIDEEIQKVTQWLNEEAEDYLSYQDYGDSAASTQALLDEHSKFEEAAKEKEEAGHRLARETDKLVNGDFSDIQDTQQKITQLQTNLQLFKQRVEDRRKLLTDTIAFYKNNRKALTKLDEIGDKITEEKLTVEDQKELYGAINAASAAQLRDGKMLQEKLTDGKHQPVIVRMYEELQERSTAMLVNVEPDPANKEFEDLCGWMKNVGEDYLDHNTVMGDSVKTSQDFLYSHQELDSERQALEGTIAEALDVSNARSKTDIAKVQDMQDLWTRFTARLEYRLTLGKMYFDFHRHRQLLFSKLDELFSQLTSDEPKENVDVSPAMLARQEQLQDAILSASGQMQKESQALLDELRKEPREEHLDRGAAADCIQKFLATLESRVINLVILWIKEQSDAFFPVKVDYSSLPVDPRELEDKLRRFKDAARRTDEDVQSHLRAAEQLSEAEGSYKAAIRVITDELQIAYQRFKTLLADYEVLLSMSATFYTSVEKLLQMMDDMTYGLRTQPLPRDINNAQLLLQDHLADYQTVHELYNFTTVSAQDVLSRAATSAAVSVSRDEIKGFLERSDGRHEEWRSLWEHHKDKLLESVRLCEFEQAISVVNLTIEEHTRELLALNRKFGVTLLDAVTLLQESDSFLECVKPADVEVGRLVEEAERLRQLNHHDAPAIMRQVSAMETRWQRFLSRMEDHRAMLEASIEFHQLFEQASVWISDSEHFLKTTQDGAKRCKTEEEVIDLLDMLEGFVNLASTNKRHD</sequence>
<reference evidence="5" key="1">
    <citation type="submission" date="2023-01" db="EMBL/GenBank/DDBJ databases">
        <title>Genome assembly of the deep-sea coral Lophelia pertusa.</title>
        <authorList>
            <person name="Herrera S."/>
            <person name="Cordes E."/>
        </authorList>
    </citation>
    <scope>NUCLEOTIDE SEQUENCE</scope>
    <source>
        <strain evidence="5">USNM1676648</strain>
        <tissue evidence="5">Polyp</tissue>
    </source>
</reference>
<dbReference type="CDD" id="cd00176">
    <property type="entry name" value="SPEC"/>
    <property type="match status" value="1"/>
</dbReference>
<organism evidence="5 6">
    <name type="scientific">Desmophyllum pertusum</name>
    <dbReference type="NCBI Taxonomy" id="174260"/>
    <lineage>
        <taxon>Eukaryota</taxon>
        <taxon>Metazoa</taxon>
        <taxon>Cnidaria</taxon>
        <taxon>Anthozoa</taxon>
        <taxon>Hexacorallia</taxon>
        <taxon>Scleractinia</taxon>
        <taxon>Caryophylliina</taxon>
        <taxon>Caryophylliidae</taxon>
        <taxon>Desmophyllum</taxon>
    </lineage>
</organism>
<dbReference type="InterPro" id="IPR018159">
    <property type="entry name" value="Spectrin/alpha-actinin"/>
</dbReference>
<dbReference type="GO" id="GO:0005085">
    <property type="term" value="F:guanyl-nucleotide exchange factor activity"/>
    <property type="evidence" value="ECO:0007669"/>
    <property type="project" value="UniProtKB-KW"/>
</dbReference>
<dbReference type="InterPro" id="IPR056804">
    <property type="entry name" value="Spectrin_SESTD1"/>
</dbReference>
<dbReference type="Pfam" id="PF25075">
    <property type="entry name" value="DUF7799"/>
    <property type="match status" value="1"/>
</dbReference>
<dbReference type="EMBL" id="MU827341">
    <property type="protein sequence ID" value="KAJ7353790.1"/>
    <property type="molecule type" value="Genomic_DNA"/>
</dbReference>
<evidence type="ECO:0000259" key="4">
    <source>
        <dbReference type="Pfam" id="PF25075"/>
    </source>
</evidence>
<evidence type="ECO:0000256" key="2">
    <source>
        <dbReference type="SAM" id="Coils"/>
    </source>
</evidence>
<dbReference type="InterPro" id="IPR051336">
    <property type="entry name" value="RhoGEF_Guanine_NuclExch_SF"/>
</dbReference>
<feature type="coiled-coil region" evidence="2">
    <location>
        <begin position="719"/>
        <end position="757"/>
    </location>
</feature>
<gene>
    <name evidence="5" type="ORF">OS493_032375</name>
</gene>
<dbReference type="SUPFAM" id="SSF46966">
    <property type="entry name" value="Spectrin repeat"/>
    <property type="match status" value="5"/>
</dbReference>
<feature type="domain" description="SESTD1-like spectrin repeats region" evidence="3">
    <location>
        <begin position="78"/>
        <end position="187"/>
    </location>
</feature>
<dbReference type="Gene3D" id="1.20.58.60">
    <property type="match status" value="6"/>
</dbReference>
<accession>A0A9W9YJD2</accession>
<dbReference type="Pfam" id="PF00435">
    <property type="entry name" value="Spectrin"/>
    <property type="match status" value="2"/>
</dbReference>
<evidence type="ECO:0000313" key="5">
    <source>
        <dbReference type="EMBL" id="KAJ7353790.1"/>
    </source>
</evidence>
<dbReference type="Proteomes" id="UP001163046">
    <property type="component" value="Unassembled WGS sequence"/>
</dbReference>
<dbReference type="InterPro" id="IPR002017">
    <property type="entry name" value="Spectrin_repeat"/>
</dbReference>
<dbReference type="PANTHER" id="PTHR22826">
    <property type="entry name" value="RHO GUANINE EXCHANGE FACTOR-RELATED"/>
    <property type="match status" value="1"/>
</dbReference>
<dbReference type="GO" id="GO:0019898">
    <property type="term" value="C:extrinsic component of membrane"/>
    <property type="evidence" value="ECO:0007669"/>
    <property type="project" value="TreeGrafter"/>
</dbReference>
<dbReference type="SMART" id="SM00150">
    <property type="entry name" value="SPEC"/>
    <property type="match status" value="8"/>
</dbReference>
<dbReference type="InterPro" id="IPR056701">
    <property type="entry name" value="DUF7799"/>
</dbReference>
<evidence type="ECO:0000259" key="3">
    <source>
        <dbReference type="Pfam" id="PF24915"/>
    </source>
</evidence>
<evidence type="ECO:0000313" key="6">
    <source>
        <dbReference type="Proteomes" id="UP001163046"/>
    </source>
</evidence>
<dbReference type="PANTHER" id="PTHR22826:SF106">
    <property type="entry name" value="TRIO, ISOFORM A"/>
    <property type="match status" value="1"/>
</dbReference>
<evidence type="ECO:0000256" key="1">
    <source>
        <dbReference type="ARBA" id="ARBA00022658"/>
    </source>
</evidence>
<keyword evidence="2" id="KW-0175">Coiled coil</keyword>
<dbReference type="OrthoDB" id="5859883at2759"/>
<feature type="domain" description="DUF7799" evidence="4">
    <location>
        <begin position="550"/>
        <end position="641"/>
    </location>
</feature>
<name>A0A9W9YJD2_9CNID</name>